<dbReference type="STRING" id="937218.SAMN06297251_102186"/>
<dbReference type="AlphaFoldDB" id="A0A1W1Z5H6"/>
<keyword evidence="6" id="KW-1185">Reference proteome</keyword>
<organism evidence="5 6">
    <name type="scientific">Fulvimarina manganoxydans</name>
    <dbReference type="NCBI Taxonomy" id="937218"/>
    <lineage>
        <taxon>Bacteria</taxon>
        <taxon>Pseudomonadati</taxon>
        <taxon>Pseudomonadota</taxon>
        <taxon>Alphaproteobacteria</taxon>
        <taxon>Hyphomicrobiales</taxon>
        <taxon>Aurantimonadaceae</taxon>
        <taxon>Fulvimarina</taxon>
    </lineage>
</organism>
<dbReference type="PANTHER" id="PTHR42659">
    <property type="entry name" value="XANTHINE DEHYDROGENASE SUBUNIT C-RELATED"/>
    <property type="match status" value="1"/>
</dbReference>
<dbReference type="Gene3D" id="3.30.43.10">
    <property type="entry name" value="Uridine Diphospho-n-acetylenolpyruvylglucosamine Reductase, domain 2"/>
    <property type="match status" value="1"/>
</dbReference>
<dbReference type="Gene3D" id="3.30.390.50">
    <property type="entry name" value="CO dehydrogenase flavoprotein, C-terminal domain"/>
    <property type="match status" value="1"/>
</dbReference>
<keyword evidence="3" id="KW-0560">Oxidoreductase</keyword>
<dbReference type="PANTHER" id="PTHR42659:SF2">
    <property type="entry name" value="XANTHINE DEHYDROGENASE SUBUNIT C-RELATED"/>
    <property type="match status" value="1"/>
</dbReference>
<dbReference type="InterPro" id="IPR016169">
    <property type="entry name" value="FAD-bd_PCMH_sub2"/>
</dbReference>
<dbReference type="SMART" id="SM01092">
    <property type="entry name" value="CO_deh_flav_C"/>
    <property type="match status" value="1"/>
</dbReference>
<dbReference type="InterPro" id="IPR051312">
    <property type="entry name" value="Diverse_Substr_Oxidored"/>
</dbReference>
<dbReference type="SUPFAM" id="SSF56176">
    <property type="entry name" value="FAD-binding/transporter-associated domain-like"/>
    <property type="match status" value="1"/>
</dbReference>
<dbReference type="InterPro" id="IPR016167">
    <property type="entry name" value="FAD-bd_PCMH_sub1"/>
</dbReference>
<dbReference type="Proteomes" id="UP000192656">
    <property type="component" value="Unassembled WGS sequence"/>
</dbReference>
<evidence type="ECO:0000313" key="6">
    <source>
        <dbReference type="Proteomes" id="UP000192656"/>
    </source>
</evidence>
<dbReference type="EMBL" id="FWXR01000002">
    <property type="protein sequence ID" value="SMC43552.1"/>
    <property type="molecule type" value="Genomic_DNA"/>
</dbReference>
<dbReference type="InterPro" id="IPR036683">
    <property type="entry name" value="CO_DH_flav_C_dom_sf"/>
</dbReference>
<accession>A0A1W1Z5H6</accession>
<evidence type="ECO:0000313" key="5">
    <source>
        <dbReference type="EMBL" id="SMC43552.1"/>
    </source>
</evidence>
<dbReference type="Gene3D" id="3.30.465.10">
    <property type="match status" value="1"/>
</dbReference>
<evidence type="ECO:0000256" key="3">
    <source>
        <dbReference type="ARBA" id="ARBA00023002"/>
    </source>
</evidence>
<evidence type="ECO:0000256" key="2">
    <source>
        <dbReference type="ARBA" id="ARBA00022827"/>
    </source>
</evidence>
<dbReference type="InterPro" id="IPR005107">
    <property type="entry name" value="CO_DH_flav_C"/>
</dbReference>
<sequence length="267" mass="27956">MYETSYQRPSSIDEAIKLLGDGEGEAKLLSGGMTLIPTMKQRLAMPSVLIDLRHISDLKGISVDGSKIRIGGATTHAEIARHDGIKAAAPSFAYLAGLIGDPAVRHMGTIGGSVANFDPAADYPAALLAIGATIHTNTRELSADEFFLGMFETALEENEIVTAVSFEAPQAGGWEKFRNPASRYAMCAVFVAKRTDGSVGVGVTGAGNNGAFRWTEAESALSGSFDGSALDGLTVDEGAMMSDIHGTSAYRANLTKVVAKRALAKAK</sequence>
<proteinExistence type="predicted"/>
<reference evidence="5 6" key="1">
    <citation type="submission" date="2017-04" db="EMBL/GenBank/DDBJ databases">
        <authorList>
            <person name="Afonso C.L."/>
            <person name="Miller P.J."/>
            <person name="Scott M.A."/>
            <person name="Spackman E."/>
            <person name="Goraichik I."/>
            <person name="Dimitrov K.M."/>
            <person name="Suarez D.L."/>
            <person name="Swayne D.E."/>
        </authorList>
    </citation>
    <scope>NUCLEOTIDE SEQUENCE [LARGE SCALE GENOMIC DNA]</scope>
    <source>
        <strain evidence="5 6">CGMCC 1.10972</strain>
    </source>
</reference>
<keyword evidence="2" id="KW-0274">FAD</keyword>
<dbReference type="RefSeq" id="WP_084408641.1">
    <property type="nucleotide sequence ID" value="NZ_FWXR01000002.1"/>
</dbReference>
<dbReference type="InterPro" id="IPR016166">
    <property type="entry name" value="FAD-bd_PCMH"/>
</dbReference>
<dbReference type="GO" id="GO:0071949">
    <property type="term" value="F:FAD binding"/>
    <property type="evidence" value="ECO:0007669"/>
    <property type="project" value="InterPro"/>
</dbReference>
<protein>
    <submittedName>
        <fullName evidence="5">Carbon-monoxide dehydrogenase medium subunit</fullName>
    </submittedName>
</protein>
<dbReference type="GO" id="GO:0016491">
    <property type="term" value="F:oxidoreductase activity"/>
    <property type="evidence" value="ECO:0007669"/>
    <property type="project" value="UniProtKB-KW"/>
</dbReference>
<evidence type="ECO:0000259" key="4">
    <source>
        <dbReference type="PROSITE" id="PS51387"/>
    </source>
</evidence>
<feature type="domain" description="FAD-binding PCMH-type" evidence="4">
    <location>
        <begin position="1"/>
        <end position="171"/>
    </location>
</feature>
<evidence type="ECO:0000256" key="1">
    <source>
        <dbReference type="ARBA" id="ARBA00022630"/>
    </source>
</evidence>
<gene>
    <name evidence="5" type="ORF">SAMN06297251_102186</name>
</gene>
<dbReference type="Pfam" id="PF00941">
    <property type="entry name" value="FAD_binding_5"/>
    <property type="match status" value="1"/>
</dbReference>
<dbReference type="SUPFAM" id="SSF55447">
    <property type="entry name" value="CO dehydrogenase flavoprotein C-terminal domain-like"/>
    <property type="match status" value="1"/>
</dbReference>
<keyword evidence="1" id="KW-0285">Flavoprotein</keyword>
<dbReference type="InterPro" id="IPR036318">
    <property type="entry name" value="FAD-bd_PCMH-like_sf"/>
</dbReference>
<name>A0A1W1Z5H6_9HYPH</name>
<dbReference type="OrthoDB" id="9793944at2"/>
<dbReference type="PROSITE" id="PS51387">
    <property type="entry name" value="FAD_PCMH"/>
    <property type="match status" value="1"/>
</dbReference>
<dbReference type="InterPro" id="IPR002346">
    <property type="entry name" value="Mopterin_DH_FAD-bd"/>
</dbReference>